<evidence type="ECO:0000313" key="1">
    <source>
        <dbReference type="EMBL" id="KAH7929798.1"/>
    </source>
</evidence>
<comment type="caution">
    <text evidence="1">The sequence shown here is derived from an EMBL/GenBank/DDBJ whole genome shotgun (WGS) entry which is preliminary data.</text>
</comment>
<proteinExistence type="predicted"/>
<evidence type="ECO:0000313" key="2">
    <source>
        <dbReference type="Proteomes" id="UP000790709"/>
    </source>
</evidence>
<protein>
    <submittedName>
        <fullName evidence="1">Uncharacterized protein</fullName>
    </submittedName>
</protein>
<gene>
    <name evidence="1" type="ORF">BV22DRAFT_1029198</name>
</gene>
<accession>A0ACB8BYQ6</accession>
<name>A0ACB8BYQ6_9AGAM</name>
<sequence>MSTSSIHAASQEQQGNSFHAALARTVTRAIALYFSRPVRLFRPSKVSGWHSLRGLATKHGETLGPQYMSSLIKNQGFMVIPKHFVPPMIVNALLGTVLWATYSECSNVLEQTIGAHPICVAALSGAAAGGVQALSAAPAENVRLMIEGGSGWSTAWKEVFRVTRPSSTSNVQDEMRDIRQVRQWMREVSSMAGRGWDGWGWGCAKDVCGFAAFFAIFELTRKMASKTKATAQISIQRFHPDGEGGQSLKRHLPRAVHALTLVSGGALAGLAYEVLSRPWDAARRVVQLDRTLHSPRSPTIAVMEKIREEGLITFFRDPATSPRAVTDSLPAGRRRIYAGLRALARVGPWGVGFLVWEAFGPGISS</sequence>
<keyword evidence="2" id="KW-1185">Reference proteome</keyword>
<reference evidence="1" key="1">
    <citation type="journal article" date="2021" name="New Phytol.">
        <title>Evolutionary innovations through gain and loss of genes in the ectomycorrhizal Boletales.</title>
        <authorList>
            <person name="Wu G."/>
            <person name="Miyauchi S."/>
            <person name="Morin E."/>
            <person name="Kuo A."/>
            <person name="Drula E."/>
            <person name="Varga T."/>
            <person name="Kohler A."/>
            <person name="Feng B."/>
            <person name="Cao Y."/>
            <person name="Lipzen A."/>
            <person name="Daum C."/>
            <person name="Hundley H."/>
            <person name="Pangilinan J."/>
            <person name="Johnson J."/>
            <person name="Barry K."/>
            <person name="LaButti K."/>
            <person name="Ng V."/>
            <person name="Ahrendt S."/>
            <person name="Min B."/>
            <person name="Choi I.G."/>
            <person name="Park H."/>
            <person name="Plett J.M."/>
            <person name="Magnuson J."/>
            <person name="Spatafora J.W."/>
            <person name="Nagy L.G."/>
            <person name="Henrissat B."/>
            <person name="Grigoriev I.V."/>
            <person name="Yang Z.L."/>
            <person name="Xu J."/>
            <person name="Martin F.M."/>
        </authorList>
    </citation>
    <scope>NUCLEOTIDE SEQUENCE</scope>
    <source>
        <strain evidence="1">KUC20120723A-06</strain>
    </source>
</reference>
<organism evidence="1 2">
    <name type="scientific">Leucogyrophana mollusca</name>
    <dbReference type="NCBI Taxonomy" id="85980"/>
    <lineage>
        <taxon>Eukaryota</taxon>
        <taxon>Fungi</taxon>
        <taxon>Dikarya</taxon>
        <taxon>Basidiomycota</taxon>
        <taxon>Agaricomycotina</taxon>
        <taxon>Agaricomycetes</taxon>
        <taxon>Agaricomycetidae</taxon>
        <taxon>Boletales</taxon>
        <taxon>Boletales incertae sedis</taxon>
        <taxon>Leucogyrophana</taxon>
    </lineage>
</organism>
<dbReference type="Proteomes" id="UP000790709">
    <property type="component" value="Unassembled WGS sequence"/>
</dbReference>
<dbReference type="EMBL" id="MU266338">
    <property type="protein sequence ID" value="KAH7929798.1"/>
    <property type="molecule type" value="Genomic_DNA"/>
</dbReference>